<dbReference type="InterPro" id="IPR000257">
    <property type="entry name" value="Uroporphyrinogen_deCOase"/>
</dbReference>
<feature type="non-terminal residue" evidence="9">
    <location>
        <position position="1"/>
    </location>
</feature>
<dbReference type="InterPro" id="IPR006361">
    <property type="entry name" value="Uroporphyrinogen_deCO2ase_HemE"/>
</dbReference>
<dbReference type="EMBL" id="JYHA01000121">
    <property type="protein sequence ID" value="KKB96188.1"/>
    <property type="molecule type" value="Genomic_DNA"/>
</dbReference>
<evidence type="ECO:0000256" key="2">
    <source>
        <dbReference type="ARBA" id="ARBA00009935"/>
    </source>
</evidence>
<evidence type="ECO:0000313" key="10">
    <source>
        <dbReference type="Proteomes" id="UP000033358"/>
    </source>
</evidence>
<comment type="pathway">
    <text evidence="1">Porphyrin-containing compound metabolism; protoporphyrin-IX biosynthesis; coproporphyrinogen-III from 5-aminolevulinate: step 4/4.</text>
</comment>
<dbReference type="Proteomes" id="UP000033358">
    <property type="component" value="Unassembled WGS sequence"/>
</dbReference>
<feature type="domain" description="Uroporphyrinogen decarboxylase (URO-D)" evidence="8">
    <location>
        <begin position="98"/>
        <end position="114"/>
    </location>
</feature>
<dbReference type="Gene3D" id="3.20.20.210">
    <property type="match status" value="1"/>
</dbReference>
<proteinExistence type="inferred from homology"/>
<protein>
    <recommendedName>
        <fullName evidence="3 7">Uroporphyrinogen decarboxylase</fullName>
        <ecNumber evidence="3 7">4.1.1.37</ecNumber>
    </recommendedName>
</protein>
<comment type="similarity">
    <text evidence="2">Belongs to the uroporphyrinogen decarboxylase family.</text>
</comment>
<evidence type="ECO:0000256" key="4">
    <source>
        <dbReference type="ARBA" id="ARBA00022793"/>
    </source>
</evidence>
<dbReference type="NCBIfam" id="TIGR01464">
    <property type="entry name" value="hemE"/>
    <property type="match status" value="1"/>
</dbReference>
<evidence type="ECO:0000256" key="6">
    <source>
        <dbReference type="ARBA" id="ARBA00023244"/>
    </source>
</evidence>
<evidence type="ECO:0000313" key="9">
    <source>
        <dbReference type="EMBL" id="KKB96188.1"/>
    </source>
</evidence>
<dbReference type="GO" id="GO:0019353">
    <property type="term" value="P:protoporphyrinogen IX biosynthetic process from glutamate"/>
    <property type="evidence" value="ECO:0007669"/>
    <property type="project" value="TreeGrafter"/>
</dbReference>
<evidence type="ECO:0000256" key="1">
    <source>
        <dbReference type="ARBA" id="ARBA00004804"/>
    </source>
</evidence>
<organism evidence="9 10">
    <name type="scientific">Candidatus Arcanibacter lacustris</name>
    <dbReference type="NCBI Taxonomy" id="1607817"/>
    <lineage>
        <taxon>Bacteria</taxon>
        <taxon>Pseudomonadati</taxon>
        <taxon>Pseudomonadota</taxon>
        <taxon>Alphaproteobacteria</taxon>
        <taxon>Rickettsiales</taxon>
        <taxon>Candidatus Arcanibacter</taxon>
    </lineage>
</organism>
<keyword evidence="5" id="KW-0456">Lyase</keyword>
<evidence type="ECO:0000256" key="3">
    <source>
        <dbReference type="ARBA" id="ARBA00012288"/>
    </source>
</evidence>
<dbReference type="CDD" id="cd00717">
    <property type="entry name" value="URO-D"/>
    <property type="match status" value="1"/>
</dbReference>
<keyword evidence="10" id="KW-1185">Reference proteome</keyword>
<dbReference type="InterPro" id="IPR038071">
    <property type="entry name" value="UROD/MetE-like_sf"/>
</dbReference>
<gene>
    <name evidence="9" type="ORF">SZ25_00741</name>
</gene>
<dbReference type="Pfam" id="PF01208">
    <property type="entry name" value="URO-D"/>
    <property type="match status" value="1"/>
</dbReference>
<dbReference type="EC" id="4.1.1.37" evidence="3 7"/>
<dbReference type="UniPathway" id="UPA00251">
    <property type="reaction ID" value="UER00321"/>
</dbReference>
<dbReference type="PROSITE" id="PS00907">
    <property type="entry name" value="UROD_2"/>
    <property type="match status" value="1"/>
</dbReference>
<keyword evidence="6" id="KW-0627">Porphyrin biosynthesis</keyword>
<comment type="caution">
    <text evidence="9">The sequence shown here is derived from an EMBL/GenBank/DDBJ whole genome shotgun (WGS) entry which is preliminary data.</text>
</comment>
<evidence type="ECO:0000256" key="7">
    <source>
        <dbReference type="NCBIfam" id="TIGR01464"/>
    </source>
</evidence>
<dbReference type="GO" id="GO:0004853">
    <property type="term" value="F:uroporphyrinogen decarboxylase activity"/>
    <property type="evidence" value="ECO:0007669"/>
    <property type="project" value="UniProtKB-UniRule"/>
</dbReference>
<dbReference type="GO" id="GO:0005829">
    <property type="term" value="C:cytosol"/>
    <property type="evidence" value="ECO:0007669"/>
    <property type="project" value="TreeGrafter"/>
</dbReference>
<dbReference type="PATRIC" id="fig|1607817.3.peg.740"/>
<dbReference type="PANTHER" id="PTHR21091">
    <property type="entry name" value="METHYLTETRAHYDROFOLATE:HOMOCYSTEINE METHYLTRANSFERASE RELATED"/>
    <property type="match status" value="1"/>
</dbReference>
<evidence type="ECO:0000256" key="5">
    <source>
        <dbReference type="ARBA" id="ARBA00023239"/>
    </source>
</evidence>
<evidence type="ECO:0000259" key="8">
    <source>
        <dbReference type="PROSITE" id="PS00907"/>
    </source>
</evidence>
<name>A0A0F5MN18_9RICK</name>
<keyword evidence="4" id="KW-0210">Decarboxylase</keyword>
<dbReference type="PANTHER" id="PTHR21091:SF169">
    <property type="entry name" value="UROPORPHYRINOGEN DECARBOXYLASE"/>
    <property type="match status" value="1"/>
</dbReference>
<accession>A0A0F5MN18</accession>
<reference evidence="9 10" key="1">
    <citation type="submission" date="2015-02" db="EMBL/GenBank/DDBJ databases">
        <title>Single cell genomics of a rare environmental alphaproteobacterium provides unique insights into Rickettsiaceae evolution.</title>
        <authorList>
            <person name="Martijn J."/>
            <person name="Schulz F."/>
            <person name="Zaremba-Niedzwiedzka K."/>
            <person name="Viklund J."/>
            <person name="Stepanauskas R."/>
            <person name="Andersson S.G.E."/>
            <person name="Horn M."/>
            <person name="Guy L."/>
            <person name="Ettema T.J.G."/>
        </authorList>
    </citation>
    <scope>NUCLEOTIDE SEQUENCE [LARGE SCALE GENOMIC DNA]</scope>
    <source>
        <strain evidence="9 10">SCGC AAA041-L04</strain>
    </source>
</reference>
<dbReference type="SUPFAM" id="SSF51726">
    <property type="entry name" value="UROD/MetE-like"/>
    <property type="match status" value="1"/>
</dbReference>
<dbReference type="AlphaFoldDB" id="A0A0F5MN18"/>
<sequence length="304" mass="34120">SGSFLDLCYNPELAAEVTLQPIRKFGFDAAIIFSDILVIPDAMGVGVNFVEGEGPRLEKIQDLQSINRLTVDIEEKLNPVYLAIENVKKSLSNNTSLIGFAGSPWTVATYMIEGGSSKDFFNVKKMAYLNEKNFTVLIDKLVLTISNHLINQIKSGAEIVMLFDSWAGVLNHDNFFKWVIEPTRKIVENVKKAYPDVPVIGFPKNANILYEDFVAHTKVDGVSLDSNLSYKYIKDNIKGRAVIQGNLDPIYLLADRDILKSKIYETLDNLSGDDYIFNLGHGVVKETPEDNVRFLVDTVRNYNK</sequence>